<dbReference type="Proteomes" id="UP001571980">
    <property type="component" value="Unassembled WGS sequence"/>
</dbReference>
<keyword evidence="1" id="KW-1133">Transmembrane helix</keyword>
<evidence type="ECO:0000313" key="5">
    <source>
        <dbReference type="Proteomes" id="UP001571980"/>
    </source>
</evidence>
<dbReference type="STRING" id="1609559.TQ32_07810"/>
<dbReference type="PATRIC" id="fig|1609559.3.peg.1633"/>
<feature type="transmembrane region" description="Helical" evidence="1">
    <location>
        <begin position="137"/>
        <end position="157"/>
    </location>
</feature>
<dbReference type="OrthoDB" id="103507at2157"/>
<dbReference type="KEGG" id="pyc:TQ32_07810"/>
<evidence type="ECO:0000313" key="4">
    <source>
        <dbReference type="Proteomes" id="UP000070587"/>
    </source>
</evidence>
<dbReference type="AlphaFoldDB" id="A0A127BAP6"/>
<gene>
    <name evidence="3" type="ORF">P8X34_03040</name>
    <name evidence="2" type="ORF">TQ32_07810</name>
</gene>
<keyword evidence="5" id="KW-1185">Reference proteome</keyword>
<keyword evidence="1" id="KW-0472">Membrane</keyword>
<dbReference type="GeneID" id="28491732"/>
<feature type="transmembrane region" description="Helical" evidence="1">
    <location>
        <begin position="48"/>
        <end position="65"/>
    </location>
</feature>
<evidence type="ECO:0000313" key="3">
    <source>
        <dbReference type="EMBL" id="MFA4803726.1"/>
    </source>
</evidence>
<evidence type="ECO:0000256" key="1">
    <source>
        <dbReference type="SAM" id="Phobius"/>
    </source>
</evidence>
<name>A0A127BAP6_9EURY</name>
<proteinExistence type="predicted"/>
<organism evidence="2 4">
    <name type="scientific">Pyrococcus kukulkanii</name>
    <dbReference type="NCBI Taxonomy" id="1609559"/>
    <lineage>
        <taxon>Archaea</taxon>
        <taxon>Methanobacteriati</taxon>
        <taxon>Methanobacteriota</taxon>
        <taxon>Thermococci</taxon>
        <taxon>Thermococcales</taxon>
        <taxon>Thermococcaceae</taxon>
        <taxon>Pyrococcus</taxon>
    </lineage>
</organism>
<dbReference type="EMBL" id="JARRIG010000001">
    <property type="protein sequence ID" value="MFA4803726.1"/>
    <property type="molecule type" value="Genomic_DNA"/>
</dbReference>
<reference evidence="3 5" key="3">
    <citation type="submission" date="2023-03" db="EMBL/GenBank/DDBJ databases">
        <title>Speciation in Pyrococcus: adaptation to high temperature as a mechanism.</title>
        <authorList>
            <person name="Gu J."/>
        </authorList>
    </citation>
    <scope>NUCLEOTIDE SEQUENCE [LARGE SCALE GENOMIC DNA]</scope>
    <source>
        <strain evidence="3 5">LMOA34</strain>
    </source>
</reference>
<dbReference type="PANTHER" id="PTHR42241">
    <property type="entry name" value="HYPOTHETICAL MEMBRANE PROTEIN, CONSERVED, DUF998 FAMILY"/>
    <property type="match status" value="1"/>
</dbReference>
<reference evidence="2 4" key="2">
    <citation type="journal article" date="2016" name="Int. J. Syst. Evol. Microbiol.">
        <title>Pyrococcus kukulkanii sp. nov., a hyperthermophilic, piezophilic archaeon isolated from a deep-sea hydrothermal vent.</title>
        <authorList>
            <person name="Callac N."/>
            <person name="Oger P."/>
            <person name="Lesongeur F."/>
            <person name="Rattray J.E."/>
            <person name="Vannier P."/>
            <person name="Michoud G."/>
            <person name="Beauverger M."/>
            <person name="Gayet N."/>
            <person name="Rouxel O."/>
            <person name="Jebbar M."/>
            <person name="Godfroy A."/>
        </authorList>
    </citation>
    <scope>NUCLEOTIDE SEQUENCE [LARGE SCALE GENOMIC DNA]</scope>
    <source>
        <strain evidence="2 4">NCB100</strain>
    </source>
</reference>
<dbReference type="EMBL" id="CP010835">
    <property type="protein sequence ID" value="AMM54393.1"/>
    <property type="molecule type" value="Genomic_DNA"/>
</dbReference>
<reference evidence="4" key="1">
    <citation type="submission" date="2015-02" db="EMBL/GenBank/DDBJ databases">
        <title>Pyrococcus kukulkanii sp. nov., a novel hyperthermophilic archaeon isolated from a deep-sea hydrothermal vent at the Guaymas Basin.</title>
        <authorList>
            <person name="Oger P.M."/>
            <person name="Callac N."/>
            <person name="Jebbar M."/>
            <person name="Godfroy A."/>
        </authorList>
    </citation>
    <scope>NUCLEOTIDE SEQUENCE [LARGE SCALE GENOMIC DNA]</scope>
    <source>
        <strain evidence="4">NCB100</strain>
    </source>
</reference>
<dbReference type="Pfam" id="PF06197">
    <property type="entry name" value="DUF998"/>
    <property type="match status" value="1"/>
</dbReference>
<sequence>MDARKVLPLVILIYFTAGLAFVISQNPWFSFTRNALSDMGSLKNPKGWIFNLYIMGLGILGLITAKALKRDVLKIAMLTLILVGVFPEEKPLHTPSAVLTYLLSFLDMVLYGKIWRIIGLGTFILMIALIKMGIGLAIPEVIGAIVIITYIMCLGWRE</sequence>
<evidence type="ECO:0000313" key="2">
    <source>
        <dbReference type="EMBL" id="AMM54393.1"/>
    </source>
</evidence>
<dbReference type="RefSeq" id="WP_068323205.1">
    <property type="nucleotide sequence ID" value="NZ_CP010835.1"/>
</dbReference>
<feature type="transmembrane region" description="Helical" evidence="1">
    <location>
        <begin position="108"/>
        <end position="130"/>
    </location>
</feature>
<feature type="transmembrane region" description="Helical" evidence="1">
    <location>
        <begin position="7"/>
        <end position="28"/>
    </location>
</feature>
<dbReference type="Proteomes" id="UP000070587">
    <property type="component" value="Chromosome"/>
</dbReference>
<protein>
    <submittedName>
        <fullName evidence="3">DUF998 domain-containing protein</fullName>
    </submittedName>
    <submittedName>
        <fullName evidence="2">Membrane protein</fullName>
    </submittedName>
</protein>
<dbReference type="PANTHER" id="PTHR42241:SF2">
    <property type="entry name" value="HYPOTHETICAL MEMBRANE PROTEIN, CONSERVED, DUF998 FAMILY"/>
    <property type="match status" value="1"/>
</dbReference>
<accession>A0A127BAP6</accession>
<keyword evidence="1" id="KW-0812">Transmembrane</keyword>
<dbReference type="InterPro" id="IPR009339">
    <property type="entry name" value="DUF998"/>
</dbReference>